<dbReference type="NCBIfam" id="TIGR01488">
    <property type="entry name" value="HAD-SF-IB"/>
    <property type="match status" value="1"/>
</dbReference>
<dbReference type="GO" id="GO:0036424">
    <property type="term" value="F:L-phosphoserine phosphatase activity"/>
    <property type="evidence" value="ECO:0007669"/>
    <property type="project" value="TreeGrafter"/>
</dbReference>
<dbReference type="Proteomes" id="UP000656042">
    <property type="component" value="Unassembled WGS sequence"/>
</dbReference>
<reference evidence="2" key="1">
    <citation type="journal article" date="2014" name="Int. J. Syst. Evol. Microbiol.">
        <title>Complete genome sequence of Corynebacterium casei LMG S-19264T (=DSM 44701T), isolated from a smear-ripened cheese.</title>
        <authorList>
            <consortium name="US DOE Joint Genome Institute (JGI-PGF)"/>
            <person name="Walter F."/>
            <person name="Albersmeier A."/>
            <person name="Kalinowski J."/>
            <person name="Ruckert C."/>
        </authorList>
    </citation>
    <scope>NUCLEOTIDE SEQUENCE</scope>
    <source>
        <strain evidence="2">CGMCC 4.7299</strain>
    </source>
</reference>
<dbReference type="InterPro" id="IPR006385">
    <property type="entry name" value="HAD_hydro_SerB1"/>
</dbReference>
<reference evidence="2" key="2">
    <citation type="submission" date="2020-09" db="EMBL/GenBank/DDBJ databases">
        <authorList>
            <person name="Sun Q."/>
            <person name="Zhou Y."/>
        </authorList>
    </citation>
    <scope>NUCLEOTIDE SEQUENCE</scope>
    <source>
        <strain evidence="2">CGMCC 4.7299</strain>
    </source>
</reference>
<accession>A0A8J3FLK0</accession>
<dbReference type="SUPFAM" id="SSF56784">
    <property type="entry name" value="HAD-like"/>
    <property type="match status" value="1"/>
</dbReference>
<evidence type="ECO:0000256" key="1">
    <source>
        <dbReference type="ARBA" id="ARBA00009184"/>
    </source>
</evidence>
<comment type="similarity">
    <text evidence="1">Belongs to the HAD-like hydrolase superfamily. SerB family.</text>
</comment>
<dbReference type="InterPro" id="IPR036412">
    <property type="entry name" value="HAD-like_sf"/>
</dbReference>
<evidence type="ECO:0000313" key="3">
    <source>
        <dbReference type="Proteomes" id="UP000656042"/>
    </source>
</evidence>
<dbReference type="Pfam" id="PF12710">
    <property type="entry name" value="HAD"/>
    <property type="match status" value="1"/>
</dbReference>
<organism evidence="2 3">
    <name type="scientific">Mangrovihabitans endophyticus</name>
    <dbReference type="NCBI Taxonomy" id="1751298"/>
    <lineage>
        <taxon>Bacteria</taxon>
        <taxon>Bacillati</taxon>
        <taxon>Actinomycetota</taxon>
        <taxon>Actinomycetes</taxon>
        <taxon>Micromonosporales</taxon>
        <taxon>Micromonosporaceae</taxon>
        <taxon>Mangrovihabitans</taxon>
    </lineage>
</organism>
<name>A0A8J3FLK0_9ACTN</name>
<dbReference type="PANTHER" id="PTHR43344">
    <property type="entry name" value="PHOSPHOSERINE PHOSPHATASE"/>
    <property type="match status" value="1"/>
</dbReference>
<evidence type="ECO:0000313" key="2">
    <source>
        <dbReference type="EMBL" id="GGK78101.1"/>
    </source>
</evidence>
<dbReference type="InterPro" id="IPR023214">
    <property type="entry name" value="HAD_sf"/>
</dbReference>
<proteinExistence type="inferred from homology"/>
<dbReference type="Gene3D" id="3.40.50.1000">
    <property type="entry name" value="HAD superfamily/HAD-like"/>
    <property type="match status" value="1"/>
</dbReference>
<comment type="caution">
    <text evidence="2">The sequence shown here is derived from an EMBL/GenBank/DDBJ whole genome shotgun (WGS) entry which is preliminary data.</text>
</comment>
<dbReference type="GO" id="GO:0006564">
    <property type="term" value="P:L-serine biosynthetic process"/>
    <property type="evidence" value="ECO:0007669"/>
    <property type="project" value="TreeGrafter"/>
</dbReference>
<dbReference type="GO" id="GO:0005737">
    <property type="term" value="C:cytoplasm"/>
    <property type="evidence" value="ECO:0007669"/>
    <property type="project" value="TreeGrafter"/>
</dbReference>
<dbReference type="GO" id="GO:0000287">
    <property type="term" value="F:magnesium ion binding"/>
    <property type="evidence" value="ECO:0007669"/>
    <property type="project" value="TreeGrafter"/>
</dbReference>
<dbReference type="AlphaFoldDB" id="A0A8J3FLK0"/>
<dbReference type="RefSeq" id="WP_189077905.1">
    <property type="nucleotide sequence ID" value="NZ_BMMX01000002.1"/>
</dbReference>
<dbReference type="NCBIfam" id="TIGR01490">
    <property type="entry name" value="HAD-SF-IB-hyp1"/>
    <property type="match status" value="1"/>
</dbReference>
<dbReference type="PANTHER" id="PTHR43344:SF14">
    <property type="entry name" value="HAD-IB FAMILY HYDROLASE"/>
    <property type="match status" value="1"/>
</dbReference>
<protein>
    <submittedName>
        <fullName evidence="2">Phosphoserine phosphatase</fullName>
    </submittedName>
</protein>
<gene>
    <name evidence="2" type="primary">cicA</name>
    <name evidence="2" type="ORF">GCM10012284_10010</name>
</gene>
<sequence length="213" mass="23787">MSGSDGRRRCESRRSVVVWDVDGTLTRGDSLLPFLRRVVGTRPLLATLGRVLATTAAGPDWRTAAKARLLQRTLGGRPATEVDQIARRHATYLLRRVRPDCLRRWQWHRTQGYRMVLASASLDVYLRPLGDLLGADDVVCTRMEQVNGRFTGRMATPDCRGAEKVARVEAALGGWPAGLVWAYTNGRADAPLRQWAQVSIPVSSWHLLMEVRS</sequence>
<dbReference type="Gene3D" id="1.20.1440.100">
    <property type="entry name" value="SG protein - dephosphorylation function"/>
    <property type="match status" value="1"/>
</dbReference>
<keyword evidence="3" id="KW-1185">Reference proteome</keyword>
<dbReference type="EMBL" id="BMMX01000002">
    <property type="protein sequence ID" value="GGK78101.1"/>
    <property type="molecule type" value="Genomic_DNA"/>
</dbReference>
<dbReference type="InterPro" id="IPR050582">
    <property type="entry name" value="HAD-like_SerB"/>
</dbReference>